<dbReference type="EMBL" id="JAPDRQ010000031">
    <property type="protein sequence ID" value="KAJ9660399.1"/>
    <property type="molecule type" value="Genomic_DNA"/>
</dbReference>
<comment type="caution">
    <text evidence="1">The sequence shown here is derived from an EMBL/GenBank/DDBJ whole genome shotgun (WGS) entry which is preliminary data.</text>
</comment>
<sequence length="723" mass="80134">MLNLSNNDSLLDLLSDLEYPEIGDNAADMTRPKRRKTVIAADPSSGDTTSSVDFSVVPLLNEVAEKRWTGQSSFAGSSAKFSPLSWSGESDQRVRGLPGADAMPAVDQATKPDAFIDPASCGFPDRTDCFKCLKSFLDSVHCIFAFNHGKVLAAYFDKLFHHGVAHLDPGNRSAHLAVLALGVLASPTAIGPELALQSEQGSTTLPQSRFAEKLYEDARKLSFEAAIQPSIILVVTHTALTLYQMATRRFEEAWATFGTCVRYAQALGLHREVPDWKLSWIYREGRRTIWLNIVTLDTFMSVCYGRPPAIAEQHCNVVSPQNQRKSKGYKVSDVYKGMPSLHYGRQENVTESSAEQSLRNPTLAEIFAAPSNRGQFHLLKLHLCHIIRRLLDAVYLSPEPVPQRKMWDQMQLTMEDLHELGASIPAHLQVAHVDKQPNTTYQQQAICLDMLINYAVILANKPLIMSNQDRHNVRDAVAESISATRQRACDRSLTNAAYGICSLLTNGRNSILNPSIHLILSAWGIYPTTAELIARHAMTTKPGSPQAHEAYKNLTCLLQHFACLQKLCPSAAQEHTILKDLISSDLISSVSDKIKTEFRLPSPDEATTNQAYSRAKGEQTFTPRKGRQQQLDTNKSSRTSPPVVLPACVDAPRDTSATQEGLAWEGVELHWFNEFLAQGDSRQEDSFIGEENFLSNTFLDQDIGTIFGADEAFMDQLDESVQS</sequence>
<proteinExistence type="predicted"/>
<keyword evidence="2" id="KW-1185">Reference proteome</keyword>
<protein>
    <submittedName>
        <fullName evidence="1">Uncharacterized protein</fullName>
    </submittedName>
</protein>
<name>A0ACC3AE74_9EURO</name>
<gene>
    <name evidence="1" type="ORF">H2198_002517</name>
</gene>
<accession>A0ACC3AE74</accession>
<evidence type="ECO:0000313" key="1">
    <source>
        <dbReference type="EMBL" id="KAJ9660399.1"/>
    </source>
</evidence>
<reference evidence="1" key="1">
    <citation type="submission" date="2022-10" db="EMBL/GenBank/DDBJ databases">
        <title>Culturing micro-colonial fungi from biological soil crusts in the Mojave desert and describing Neophaeococcomyces mojavensis, and introducing the new genera and species Taxawa tesnikishii.</title>
        <authorList>
            <person name="Kurbessoian T."/>
            <person name="Stajich J.E."/>
        </authorList>
    </citation>
    <scope>NUCLEOTIDE SEQUENCE</scope>
    <source>
        <strain evidence="1">JES_112</strain>
    </source>
</reference>
<organism evidence="1 2">
    <name type="scientific">Neophaeococcomyces mojaviensis</name>
    <dbReference type="NCBI Taxonomy" id="3383035"/>
    <lineage>
        <taxon>Eukaryota</taxon>
        <taxon>Fungi</taxon>
        <taxon>Dikarya</taxon>
        <taxon>Ascomycota</taxon>
        <taxon>Pezizomycotina</taxon>
        <taxon>Eurotiomycetes</taxon>
        <taxon>Chaetothyriomycetidae</taxon>
        <taxon>Chaetothyriales</taxon>
        <taxon>Chaetothyriales incertae sedis</taxon>
        <taxon>Neophaeococcomyces</taxon>
    </lineage>
</organism>
<dbReference type="Proteomes" id="UP001172386">
    <property type="component" value="Unassembled WGS sequence"/>
</dbReference>
<evidence type="ECO:0000313" key="2">
    <source>
        <dbReference type="Proteomes" id="UP001172386"/>
    </source>
</evidence>